<keyword evidence="3" id="KW-1185">Reference proteome</keyword>
<proteinExistence type="predicted"/>
<name>A0A2A9M8V8_BESBE</name>
<keyword evidence="2" id="KW-0808">Transferase</keyword>
<feature type="region of interest" description="Disordered" evidence="1">
    <location>
        <begin position="1"/>
        <end position="113"/>
    </location>
</feature>
<sequence>MKPTPEGERRQSRGRRTPNECAETREAESPTPCSGRREEADPPQRTSEPGNEPENERKKARERGKRETAEKTPAHAELRDATRSCGHAATNPPPLDGETARKRPNESNSRVET</sequence>
<dbReference type="KEGG" id="bbes:BESB_019980"/>
<gene>
    <name evidence="2" type="ORF">BESB_019980</name>
</gene>
<dbReference type="EMBL" id="NWUJ01000012">
    <property type="protein sequence ID" value="PFH32057.1"/>
    <property type="molecule type" value="Genomic_DNA"/>
</dbReference>
<comment type="caution">
    <text evidence="2">The sequence shown here is derived from an EMBL/GenBank/DDBJ whole genome shotgun (WGS) entry which is preliminary data.</text>
</comment>
<dbReference type="GO" id="GO:0008168">
    <property type="term" value="F:methyltransferase activity"/>
    <property type="evidence" value="ECO:0007669"/>
    <property type="project" value="UniProtKB-KW"/>
</dbReference>
<feature type="compositionally biased region" description="Basic and acidic residues" evidence="1">
    <location>
        <begin position="1"/>
        <end position="11"/>
    </location>
</feature>
<feature type="compositionally biased region" description="Basic and acidic residues" evidence="1">
    <location>
        <begin position="98"/>
        <end position="113"/>
    </location>
</feature>
<dbReference type="RefSeq" id="XP_029216066.1">
    <property type="nucleotide sequence ID" value="XM_029360707.1"/>
</dbReference>
<evidence type="ECO:0000256" key="1">
    <source>
        <dbReference type="SAM" id="MobiDB-lite"/>
    </source>
</evidence>
<evidence type="ECO:0000313" key="2">
    <source>
        <dbReference type="EMBL" id="PFH32057.1"/>
    </source>
</evidence>
<evidence type="ECO:0000313" key="3">
    <source>
        <dbReference type="Proteomes" id="UP000224006"/>
    </source>
</evidence>
<dbReference type="VEuPathDB" id="ToxoDB:BESB_019980"/>
<dbReference type="Proteomes" id="UP000224006">
    <property type="component" value="Chromosome XI"/>
</dbReference>
<feature type="compositionally biased region" description="Basic and acidic residues" evidence="1">
    <location>
        <begin position="54"/>
        <end position="82"/>
    </location>
</feature>
<dbReference type="AlphaFoldDB" id="A0A2A9M8V8"/>
<organism evidence="2 3">
    <name type="scientific">Besnoitia besnoiti</name>
    <name type="common">Apicomplexan protozoan</name>
    <dbReference type="NCBI Taxonomy" id="94643"/>
    <lineage>
        <taxon>Eukaryota</taxon>
        <taxon>Sar</taxon>
        <taxon>Alveolata</taxon>
        <taxon>Apicomplexa</taxon>
        <taxon>Conoidasida</taxon>
        <taxon>Coccidia</taxon>
        <taxon>Eucoccidiorida</taxon>
        <taxon>Eimeriorina</taxon>
        <taxon>Sarcocystidae</taxon>
        <taxon>Besnoitia</taxon>
    </lineage>
</organism>
<dbReference type="GO" id="GO:0032259">
    <property type="term" value="P:methylation"/>
    <property type="evidence" value="ECO:0007669"/>
    <property type="project" value="UniProtKB-KW"/>
</dbReference>
<accession>A0A2A9M8V8</accession>
<reference evidence="2 3" key="1">
    <citation type="submission" date="2017-09" db="EMBL/GenBank/DDBJ databases">
        <title>Genome sequencing of Besnoitia besnoiti strain Bb-Ger1.</title>
        <authorList>
            <person name="Schares G."/>
            <person name="Venepally P."/>
            <person name="Lorenzi H.A."/>
        </authorList>
    </citation>
    <scope>NUCLEOTIDE SEQUENCE [LARGE SCALE GENOMIC DNA]</scope>
    <source>
        <strain evidence="2 3">Bb-Ger1</strain>
    </source>
</reference>
<protein>
    <submittedName>
        <fullName evidence="2">Histone lysine methyltransferase SET2</fullName>
    </submittedName>
</protein>
<dbReference type="GeneID" id="40307059"/>
<keyword evidence="2" id="KW-0489">Methyltransferase</keyword>